<comment type="caution">
    <text evidence="2">The sequence shown here is derived from an EMBL/GenBank/DDBJ whole genome shotgun (WGS) entry which is preliminary data.</text>
</comment>
<evidence type="ECO:0000259" key="1">
    <source>
        <dbReference type="Pfam" id="PF04606"/>
    </source>
</evidence>
<dbReference type="EMBL" id="LAZR01000024">
    <property type="protein sequence ID" value="KKO04023.1"/>
    <property type="molecule type" value="Genomic_DNA"/>
</dbReference>
<accession>A0A0F9VVN0</accession>
<name>A0A0F9VVN0_9ZZZZ</name>
<reference evidence="2" key="1">
    <citation type="journal article" date="2015" name="Nature">
        <title>Complex archaea that bridge the gap between prokaryotes and eukaryotes.</title>
        <authorList>
            <person name="Spang A."/>
            <person name="Saw J.H."/>
            <person name="Jorgensen S.L."/>
            <person name="Zaremba-Niedzwiedzka K."/>
            <person name="Martijn J."/>
            <person name="Lind A.E."/>
            <person name="van Eijk R."/>
            <person name="Schleper C."/>
            <person name="Guy L."/>
            <person name="Ettema T.J."/>
        </authorList>
    </citation>
    <scope>NUCLEOTIDE SEQUENCE</scope>
</reference>
<dbReference type="InterPro" id="IPR007684">
    <property type="entry name" value="Znf_Ogr/Delta"/>
</dbReference>
<protein>
    <recommendedName>
        <fullName evidence="1">Zinc finger Ogr/Delta-type domain-containing protein</fullName>
    </recommendedName>
</protein>
<organism evidence="2">
    <name type="scientific">marine sediment metagenome</name>
    <dbReference type="NCBI Taxonomy" id="412755"/>
    <lineage>
        <taxon>unclassified sequences</taxon>
        <taxon>metagenomes</taxon>
        <taxon>ecological metagenomes</taxon>
    </lineage>
</organism>
<dbReference type="AlphaFoldDB" id="A0A0F9VVN0"/>
<dbReference type="Pfam" id="PF04606">
    <property type="entry name" value="Ogr_Delta"/>
    <property type="match status" value="1"/>
</dbReference>
<feature type="domain" description="Zinc finger Ogr/Delta-type" evidence="1">
    <location>
        <begin position="13"/>
        <end position="57"/>
    </location>
</feature>
<proteinExistence type="predicted"/>
<sequence>MTAPNHGGYRCLCPACGEPMFIRKSEKQTPIFQTMYARCSNMVCGASYVGALEWQYTLSPSGLPAPKVELPLSPTKQRLQAMQDMAPSANTDQLTFLEQLDQEANA</sequence>
<evidence type="ECO:0000313" key="2">
    <source>
        <dbReference type="EMBL" id="KKO04023.1"/>
    </source>
</evidence>
<gene>
    <name evidence="2" type="ORF">LCGC14_0089170</name>
</gene>